<evidence type="ECO:0000313" key="2">
    <source>
        <dbReference type="EMBL" id="MBZ1350957.1"/>
    </source>
</evidence>
<accession>A0A953N8Q4</accession>
<dbReference type="Pfam" id="PF13561">
    <property type="entry name" value="adh_short_C2"/>
    <property type="match status" value="1"/>
</dbReference>
<evidence type="ECO:0000313" key="3">
    <source>
        <dbReference type="Proteomes" id="UP000739565"/>
    </source>
</evidence>
<dbReference type="PRINTS" id="PR00081">
    <property type="entry name" value="GDHRDH"/>
</dbReference>
<dbReference type="EMBL" id="JAHXRI010000007">
    <property type="protein sequence ID" value="MBZ1350957.1"/>
    <property type="molecule type" value="Genomic_DNA"/>
</dbReference>
<sequence length="252" mass="26798">MTVSTSKGCIIVTGASRGIGAAISLGLVRAGYTVGCLSRSGEAPQVEGATEADRSQWFSAKCDVSRPEQLKEAFSDVVKRSGQPIVGLVNNAGIHSQGRVENIAEAEFKNVMDVNAYSVLAASQVVYPHLLENKGGLIVNIGSFFDKLGIKQHLTYCATKAAVAAMTRCMAVEWASKAIRVLNVAPGYIQTDFNREMIEKGPLGEFLSKRIPAGVPGNAQDVGQLVTSLFVLNSPYMTGETIYIDGGHGMLQ</sequence>
<evidence type="ECO:0000256" key="1">
    <source>
        <dbReference type="ARBA" id="ARBA00006484"/>
    </source>
</evidence>
<protein>
    <submittedName>
        <fullName evidence="2">SDR family oxidoreductase</fullName>
    </submittedName>
</protein>
<dbReference type="SUPFAM" id="SSF51735">
    <property type="entry name" value="NAD(P)-binding Rossmann-fold domains"/>
    <property type="match status" value="1"/>
</dbReference>
<dbReference type="PANTHER" id="PTHR42760">
    <property type="entry name" value="SHORT-CHAIN DEHYDROGENASES/REDUCTASES FAMILY MEMBER"/>
    <property type="match status" value="1"/>
</dbReference>
<comment type="caution">
    <text evidence="2">The sequence shown here is derived from an EMBL/GenBank/DDBJ whole genome shotgun (WGS) entry which is preliminary data.</text>
</comment>
<comment type="similarity">
    <text evidence="1">Belongs to the short-chain dehydrogenases/reductases (SDR) family.</text>
</comment>
<dbReference type="PROSITE" id="PS00061">
    <property type="entry name" value="ADH_SHORT"/>
    <property type="match status" value="1"/>
</dbReference>
<dbReference type="RefSeq" id="WP_259661359.1">
    <property type="nucleotide sequence ID" value="NZ_JAHXRI010000007.1"/>
</dbReference>
<proteinExistence type="inferred from homology"/>
<organism evidence="2 3">
    <name type="scientific">Zwartia hollandica</name>
    <dbReference type="NCBI Taxonomy" id="324606"/>
    <lineage>
        <taxon>Bacteria</taxon>
        <taxon>Pseudomonadati</taxon>
        <taxon>Pseudomonadota</taxon>
        <taxon>Betaproteobacteria</taxon>
        <taxon>Burkholderiales</taxon>
        <taxon>Alcaligenaceae</taxon>
        <taxon>Zwartia</taxon>
    </lineage>
</organism>
<dbReference type="FunFam" id="3.40.50.720:FF:000084">
    <property type="entry name" value="Short-chain dehydrogenase reductase"/>
    <property type="match status" value="1"/>
</dbReference>
<dbReference type="Gene3D" id="3.40.50.720">
    <property type="entry name" value="NAD(P)-binding Rossmann-like Domain"/>
    <property type="match status" value="1"/>
</dbReference>
<reference evidence="2" key="1">
    <citation type="submission" date="2021-07" db="EMBL/GenBank/DDBJ databases">
        <title>New genus and species of the family Alcaligenaceae.</title>
        <authorList>
            <person name="Hahn M.W."/>
        </authorList>
    </citation>
    <scope>NUCLEOTIDE SEQUENCE</scope>
    <source>
        <strain evidence="2">LF4-65</strain>
    </source>
</reference>
<name>A0A953N8Q4_9BURK</name>
<dbReference type="InterPro" id="IPR036291">
    <property type="entry name" value="NAD(P)-bd_dom_sf"/>
</dbReference>
<dbReference type="InterPro" id="IPR020904">
    <property type="entry name" value="Sc_DH/Rdtase_CS"/>
</dbReference>
<dbReference type="AlphaFoldDB" id="A0A953N8Q4"/>
<keyword evidence="3" id="KW-1185">Reference proteome</keyword>
<dbReference type="InterPro" id="IPR002347">
    <property type="entry name" value="SDR_fam"/>
</dbReference>
<dbReference type="PRINTS" id="PR00080">
    <property type="entry name" value="SDRFAMILY"/>
</dbReference>
<dbReference type="GO" id="GO:0016616">
    <property type="term" value="F:oxidoreductase activity, acting on the CH-OH group of donors, NAD or NADP as acceptor"/>
    <property type="evidence" value="ECO:0007669"/>
    <property type="project" value="TreeGrafter"/>
</dbReference>
<gene>
    <name evidence="2" type="ORF">KZZ10_09905</name>
</gene>
<dbReference type="Proteomes" id="UP000739565">
    <property type="component" value="Unassembled WGS sequence"/>
</dbReference>
<dbReference type="CDD" id="cd05233">
    <property type="entry name" value="SDR_c"/>
    <property type="match status" value="1"/>
</dbReference>